<dbReference type="InterPro" id="IPR027417">
    <property type="entry name" value="P-loop_NTPase"/>
</dbReference>
<comment type="caution">
    <text evidence="2">The sequence shown here is derived from an EMBL/GenBank/DDBJ whole genome shotgun (WGS) entry which is preliminary data.</text>
</comment>
<evidence type="ECO:0000313" key="3">
    <source>
        <dbReference type="Proteomes" id="UP000534783"/>
    </source>
</evidence>
<dbReference type="PANTHER" id="PTHR38467">
    <property type="match status" value="1"/>
</dbReference>
<dbReference type="Gene3D" id="3.40.50.300">
    <property type="entry name" value="P-loop containing nucleotide triphosphate hydrolases"/>
    <property type="match status" value="1"/>
</dbReference>
<dbReference type="RefSeq" id="WP_168063417.1">
    <property type="nucleotide sequence ID" value="NZ_VTOW01000007.1"/>
</dbReference>
<name>A0A7X6DU54_9BACT</name>
<feature type="domain" description="TraG P-loop" evidence="1">
    <location>
        <begin position="454"/>
        <end position="822"/>
    </location>
</feature>
<dbReference type="InterPro" id="IPR043964">
    <property type="entry name" value="P-loop_TraG"/>
</dbReference>
<evidence type="ECO:0000259" key="1">
    <source>
        <dbReference type="Pfam" id="PF19044"/>
    </source>
</evidence>
<dbReference type="PANTHER" id="PTHR38467:SF1">
    <property type="entry name" value="CONJUGATIVE TRANSFER: ASSEMBLY"/>
    <property type="match status" value="1"/>
</dbReference>
<protein>
    <submittedName>
        <fullName evidence="2">TraC family protein</fullName>
    </submittedName>
</protein>
<dbReference type="Gene3D" id="1.10.8.730">
    <property type="match status" value="1"/>
</dbReference>
<dbReference type="Proteomes" id="UP000534783">
    <property type="component" value="Unassembled WGS sequence"/>
</dbReference>
<accession>A0A7X6DU54</accession>
<proteinExistence type="predicted"/>
<dbReference type="EMBL" id="VTOW01000007">
    <property type="protein sequence ID" value="NKE73460.1"/>
    <property type="molecule type" value="Genomic_DNA"/>
</dbReference>
<reference evidence="2 3" key="1">
    <citation type="journal article" date="2020" name="Nature">
        <title>Bacterial chemolithoautotrophy via manganese oxidation.</title>
        <authorList>
            <person name="Yu H."/>
            <person name="Leadbetter J.R."/>
        </authorList>
    </citation>
    <scope>NUCLEOTIDE SEQUENCE [LARGE SCALE GENOMIC DNA]</scope>
    <source>
        <strain evidence="2 3">Mn-1</strain>
    </source>
</reference>
<dbReference type="Pfam" id="PF19044">
    <property type="entry name" value="P-loop_TraG"/>
    <property type="match status" value="1"/>
</dbReference>
<dbReference type="Pfam" id="PF11130">
    <property type="entry name" value="TraC_F_IV"/>
    <property type="match status" value="1"/>
</dbReference>
<dbReference type="InterPro" id="IPR025955">
    <property type="entry name" value="TraC/Conjuga_ATPase"/>
</dbReference>
<organism evidence="2 3">
    <name type="scientific">Candidatus Manganitrophus noduliformans</name>
    <dbReference type="NCBI Taxonomy" id="2606439"/>
    <lineage>
        <taxon>Bacteria</taxon>
        <taxon>Pseudomonadati</taxon>
        <taxon>Nitrospirota</taxon>
        <taxon>Nitrospiria</taxon>
        <taxon>Candidatus Troglogloeales</taxon>
        <taxon>Candidatus Manganitrophaceae</taxon>
        <taxon>Candidatus Manganitrophus</taxon>
    </lineage>
</organism>
<dbReference type="InterPro" id="IPR053155">
    <property type="entry name" value="F-pilin_assembly_TraC"/>
</dbReference>
<dbReference type="SUPFAM" id="SSF52540">
    <property type="entry name" value="P-loop containing nucleoside triphosphate hydrolases"/>
    <property type="match status" value="1"/>
</dbReference>
<gene>
    <name evidence="2" type="ORF">MNODULE_22120</name>
</gene>
<keyword evidence="3" id="KW-1185">Reference proteome</keyword>
<evidence type="ECO:0000313" key="2">
    <source>
        <dbReference type="EMBL" id="NKE73460.1"/>
    </source>
</evidence>
<sequence>MNATQYKHLLARKDLADFLPYQDYTGHGMYILSDGGLGFAVECTPLPVVDDKVYKGLLSTLACIPGGAAVQFILFSSPDSTPIIDRWLQLKTRRDGLCGEVVENYKSFLERASWSKISKHFTAPLRTFRLVITVKIGGKEKEHTLFDQFLRAIFGKKHANGHTPLSDETRYKEACDLKDKFTGALKGAFLNPAPLDPNGLIGFVYPLLNGRHDMRHKPKWDGARISDMCIANDTEVVRDREYVSVDDICVKSLNVKEYPEAWSLGQVLDYTGNIFTDQNHDHPFLIVLNAIKLTDNEMRRIDSNASMVLSQKYPYALFPRLKFKHMDLQPAKERIEKGGRCYRVNLSLMIFAKDPNHLNTAAGSFTSYFRGLGFRLEEDLYIHLPVLLSNLPFGYDATTAGFLNRGRVVFEENVATLAPISADWSGTKPQVLLTSPRGGLMGWDLFSSPRGGFNAYVVGTTRSGKSVLLQLTSAKYLLANYRCWIVDIGRSYERLAHIFDGEFFEQRLDRAKSMNPFTTILDAAMLNEYLKFLCDFYFLMGSPKERVLNEQLEKLISSHLADAIQESFQKYAQESDIDSTCEMLEKVSHDNRVRDFITTLKPYRSKGQYGAFFNRESKIRFTSPLVVMENDTLENIPELRDPALMLMTFHISREIYRVESHKYAGDIVIIDEAHKFLGTPRIDLFIEQAYRRFGKHGAAIMLGTQGYEDFQGADGLSRAGRVVVQNSAWQLFTLQQATSRQALKKSNQFSFTPYEESLMDSVKLVRGEFSEVLICAEGIRTKGRVVLDSFLKAMFFTDDEVRHKIKQLVAAGRTFTEAVREIEEALK</sequence>
<dbReference type="AlphaFoldDB" id="A0A7X6DU54"/>